<accession>A0A395GRX7</accession>
<dbReference type="EMBL" id="KZ824456">
    <property type="protein sequence ID" value="RAK98166.1"/>
    <property type="molecule type" value="Genomic_DNA"/>
</dbReference>
<dbReference type="GeneID" id="37218781"/>
<dbReference type="VEuPathDB" id="FungiDB:BO80DRAFT_167129"/>
<evidence type="ECO:0000313" key="2">
    <source>
        <dbReference type="Proteomes" id="UP000249402"/>
    </source>
</evidence>
<dbReference type="AlphaFoldDB" id="A0A395GRX7"/>
<organism evidence="1 2">
    <name type="scientific">Aspergillus ibericus CBS 121593</name>
    <dbReference type="NCBI Taxonomy" id="1448316"/>
    <lineage>
        <taxon>Eukaryota</taxon>
        <taxon>Fungi</taxon>
        <taxon>Dikarya</taxon>
        <taxon>Ascomycota</taxon>
        <taxon>Pezizomycotina</taxon>
        <taxon>Eurotiomycetes</taxon>
        <taxon>Eurotiomycetidae</taxon>
        <taxon>Eurotiales</taxon>
        <taxon>Aspergillaceae</taxon>
        <taxon>Aspergillus</taxon>
        <taxon>Aspergillus subgen. Circumdati</taxon>
    </lineage>
</organism>
<gene>
    <name evidence="1" type="ORF">BO80DRAFT_167129</name>
</gene>
<dbReference type="RefSeq" id="XP_025572494.1">
    <property type="nucleotide sequence ID" value="XM_025713916.1"/>
</dbReference>
<dbReference type="Proteomes" id="UP000249402">
    <property type="component" value="Unassembled WGS sequence"/>
</dbReference>
<sequence>MLLFTFPLPSSPNPVSDSNSSGISWHRPLLELPATFVTVTRPIPSLEFRQSKRQRSSTAPACCLAHRPWKGSSRKAGCLLLQRIDYKSTTDLHWMKKIQCLHVTIAAYSRVSSADVLTWLLVADAVAPPLSNSGNCVQKDMQLLYILLIS</sequence>
<keyword evidence="2" id="KW-1185">Reference proteome</keyword>
<proteinExistence type="predicted"/>
<evidence type="ECO:0000313" key="1">
    <source>
        <dbReference type="EMBL" id="RAK98166.1"/>
    </source>
</evidence>
<protein>
    <submittedName>
        <fullName evidence="1">Uncharacterized protein</fullName>
    </submittedName>
</protein>
<reference evidence="1 2" key="1">
    <citation type="submission" date="2018-02" db="EMBL/GenBank/DDBJ databases">
        <title>The genomes of Aspergillus section Nigri reveals drivers in fungal speciation.</title>
        <authorList>
            <consortium name="DOE Joint Genome Institute"/>
            <person name="Vesth T.C."/>
            <person name="Nybo J."/>
            <person name="Theobald S."/>
            <person name="Brandl J."/>
            <person name="Frisvad J.C."/>
            <person name="Nielsen K.F."/>
            <person name="Lyhne E.K."/>
            <person name="Kogle M.E."/>
            <person name="Kuo A."/>
            <person name="Riley R."/>
            <person name="Clum A."/>
            <person name="Nolan M."/>
            <person name="Lipzen A."/>
            <person name="Salamov A."/>
            <person name="Henrissat B."/>
            <person name="Wiebenga A."/>
            <person name="De vries R.P."/>
            <person name="Grigoriev I.V."/>
            <person name="Mortensen U.H."/>
            <person name="Andersen M.R."/>
            <person name="Baker S.E."/>
        </authorList>
    </citation>
    <scope>NUCLEOTIDE SEQUENCE [LARGE SCALE GENOMIC DNA]</scope>
    <source>
        <strain evidence="1 2">CBS 121593</strain>
    </source>
</reference>
<name>A0A395GRX7_9EURO</name>